<evidence type="ECO:0000256" key="1">
    <source>
        <dbReference type="SAM" id="Phobius"/>
    </source>
</evidence>
<keyword evidence="3" id="KW-1185">Reference proteome</keyword>
<protein>
    <submittedName>
        <fullName evidence="2">Uncharacterized protein</fullName>
    </submittedName>
</protein>
<reference evidence="2 3" key="1">
    <citation type="submission" date="2019-01" db="EMBL/GenBank/DDBJ databases">
        <title>Sequencing of cultivated peanut Arachis hypogaea provides insights into genome evolution and oil improvement.</title>
        <authorList>
            <person name="Chen X."/>
        </authorList>
    </citation>
    <scope>NUCLEOTIDE SEQUENCE [LARGE SCALE GENOMIC DNA]</scope>
    <source>
        <strain evidence="3">cv. Fuhuasheng</strain>
        <tissue evidence="2">Leaves</tissue>
    </source>
</reference>
<feature type="transmembrane region" description="Helical" evidence="1">
    <location>
        <begin position="12"/>
        <end position="33"/>
    </location>
</feature>
<dbReference type="Proteomes" id="UP000289738">
    <property type="component" value="Chromosome B01"/>
</dbReference>
<organism evidence="2 3">
    <name type="scientific">Arachis hypogaea</name>
    <name type="common">Peanut</name>
    <dbReference type="NCBI Taxonomy" id="3818"/>
    <lineage>
        <taxon>Eukaryota</taxon>
        <taxon>Viridiplantae</taxon>
        <taxon>Streptophyta</taxon>
        <taxon>Embryophyta</taxon>
        <taxon>Tracheophyta</taxon>
        <taxon>Spermatophyta</taxon>
        <taxon>Magnoliopsida</taxon>
        <taxon>eudicotyledons</taxon>
        <taxon>Gunneridae</taxon>
        <taxon>Pentapetalae</taxon>
        <taxon>rosids</taxon>
        <taxon>fabids</taxon>
        <taxon>Fabales</taxon>
        <taxon>Fabaceae</taxon>
        <taxon>Papilionoideae</taxon>
        <taxon>50 kb inversion clade</taxon>
        <taxon>dalbergioids sensu lato</taxon>
        <taxon>Dalbergieae</taxon>
        <taxon>Pterocarpus clade</taxon>
        <taxon>Arachis</taxon>
    </lineage>
</organism>
<keyword evidence="1" id="KW-1133">Transmembrane helix</keyword>
<dbReference type="EMBL" id="SDMP01000011">
    <property type="protein sequence ID" value="RYR27419.1"/>
    <property type="molecule type" value="Genomic_DNA"/>
</dbReference>
<evidence type="ECO:0000313" key="2">
    <source>
        <dbReference type="EMBL" id="RYR27419.1"/>
    </source>
</evidence>
<evidence type="ECO:0000313" key="3">
    <source>
        <dbReference type="Proteomes" id="UP000289738"/>
    </source>
</evidence>
<dbReference type="Gramene" id="arahy.Tifrunner.gnm2.ann2.Ah11g011300.1">
    <property type="protein sequence ID" value="arahy.Tifrunner.gnm2.ann2.Ah11g011300.1-CDS-1"/>
    <property type="gene ID" value="arahy.Tifrunner.gnm2.ann2.Ah11g011300"/>
</dbReference>
<name>A0A445ALW2_ARAHY</name>
<keyword evidence="1" id="KW-0472">Membrane</keyword>
<comment type="caution">
    <text evidence="2">The sequence shown here is derived from an EMBL/GenBank/DDBJ whole genome shotgun (WGS) entry which is preliminary data.</text>
</comment>
<dbReference type="PANTHER" id="PTHR33264:SF27">
    <property type="entry name" value="TRANSMEMBRANE PROTEIN"/>
    <property type="match status" value="1"/>
</dbReference>
<keyword evidence="1" id="KW-0812">Transmembrane</keyword>
<sequence>MEDWNMLGADCVVISCCCQCLMLQILVYVLLKLPSKLVRKTRRYVKKKFCGNKRIRSSLISLDHRLDHREKILMGSSSSYDDDVLVKIHDQSIRFREEIVTIALRNGTSGRNGNNNGSCMDEVEKVMEKLYENGELAFGSFWGQKEPWGVPKIVSSDLLHNHLHNCDYDNSFVRYEIIELINYHA</sequence>
<accession>A0A445ALW2</accession>
<dbReference type="PANTHER" id="PTHR33264">
    <property type="entry name" value="EXPRESSED PROTEIN"/>
    <property type="match status" value="1"/>
</dbReference>
<dbReference type="STRING" id="3818.A0A445ALW2"/>
<dbReference type="AlphaFoldDB" id="A0A445ALW2"/>
<dbReference type="OrthoDB" id="1914633at2759"/>
<gene>
    <name evidence="2" type="ORF">Ahy_B01g051455</name>
</gene>
<proteinExistence type="predicted"/>